<keyword evidence="5" id="KW-0547">Nucleotide-binding</keyword>
<name>A0A840VFS5_9BACT</name>
<feature type="domain" description="ABC transporter" evidence="10">
    <location>
        <begin position="332"/>
        <end position="571"/>
    </location>
</feature>
<keyword evidence="6 12" id="KW-0067">ATP-binding</keyword>
<dbReference type="AlphaFoldDB" id="A0A840VFS5"/>
<keyword evidence="3" id="KW-1003">Cell membrane</keyword>
<organism evidence="12 13">
    <name type="scientific">Haloferula luteola</name>
    <dbReference type="NCBI Taxonomy" id="595692"/>
    <lineage>
        <taxon>Bacteria</taxon>
        <taxon>Pseudomonadati</taxon>
        <taxon>Verrucomicrobiota</taxon>
        <taxon>Verrucomicrobiia</taxon>
        <taxon>Verrucomicrobiales</taxon>
        <taxon>Verrucomicrobiaceae</taxon>
        <taxon>Haloferula</taxon>
    </lineage>
</organism>
<feature type="transmembrane region" description="Helical" evidence="9">
    <location>
        <begin position="154"/>
        <end position="172"/>
    </location>
</feature>
<evidence type="ECO:0000256" key="7">
    <source>
        <dbReference type="ARBA" id="ARBA00022989"/>
    </source>
</evidence>
<dbReference type="InterPro" id="IPR027417">
    <property type="entry name" value="P-loop_NTPase"/>
</dbReference>
<keyword evidence="4 9" id="KW-0812">Transmembrane</keyword>
<accession>A0A840VFS5</accession>
<dbReference type="Gene3D" id="3.40.50.300">
    <property type="entry name" value="P-loop containing nucleotide triphosphate hydrolases"/>
    <property type="match status" value="1"/>
</dbReference>
<gene>
    <name evidence="12" type="ORF">HNR46_003719</name>
</gene>
<keyword evidence="7 9" id="KW-1133">Transmembrane helix</keyword>
<evidence type="ECO:0000256" key="4">
    <source>
        <dbReference type="ARBA" id="ARBA00022692"/>
    </source>
</evidence>
<dbReference type="PROSITE" id="PS50893">
    <property type="entry name" value="ABC_TRANSPORTER_2"/>
    <property type="match status" value="1"/>
</dbReference>
<comment type="caution">
    <text evidence="12">The sequence shown here is derived from an EMBL/GenBank/DDBJ whole genome shotgun (WGS) entry which is preliminary data.</text>
</comment>
<keyword evidence="2" id="KW-0813">Transport</keyword>
<dbReference type="Pfam" id="PF00005">
    <property type="entry name" value="ABC_tran"/>
    <property type="match status" value="1"/>
</dbReference>
<dbReference type="PROSITE" id="PS50929">
    <property type="entry name" value="ABC_TM1F"/>
    <property type="match status" value="1"/>
</dbReference>
<feature type="transmembrane region" description="Helical" evidence="9">
    <location>
        <begin position="129"/>
        <end position="148"/>
    </location>
</feature>
<feature type="domain" description="ABC transmembrane type-1" evidence="11">
    <location>
        <begin position="28"/>
        <end position="299"/>
    </location>
</feature>
<dbReference type="InterPro" id="IPR003593">
    <property type="entry name" value="AAA+_ATPase"/>
</dbReference>
<dbReference type="Proteomes" id="UP000557717">
    <property type="component" value="Unassembled WGS sequence"/>
</dbReference>
<dbReference type="RefSeq" id="WP_221285262.1">
    <property type="nucleotide sequence ID" value="NZ_JACHFD010000026.1"/>
</dbReference>
<dbReference type="SMART" id="SM00382">
    <property type="entry name" value="AAA"/>
    <property type="match status" value="1"/>
</dbReference>
<dbReference type="InterPro" id="IPR011527">
    <property type="entry name" value="ABC1_TM_dom"/>
</dbReference>
<dbReference type="InterPro" id="IPR017871">
    <property type="entry name" value="ABC_transporter-like_CS"/>
</dbReference>
<reference evidence="12 13" key="1">
    <citation type="submission" date="2020-08" db="EMBL/GenBank/DDBJ databases">
        <title>Genomic Encyclopedia of Type Strains, Phase IV (KMG-IV): sequencing the most valuable type-strain genomes for metagenomic binning, comparative biology and taxonomic classification.</title>
        <authorList>
            <person name="Goeker M."/>
        </authorList>
    </citation>
    <scope>NUCLEOTIDE SEQUENCE [LARGE SCALE GENOMIC DNA]</scope>
    <source>
        <strain evidence="12 13">YC6886</strain>
    </source>
</reference>
<sequence length="575" mass="62420">MWRLYDRQRSDLLVGLGFYVLKASPVWVIPIVTANIIDAVAMSPETGNRLLWTNAIIGAVMIAQNIPSGLCYGAYSSRALRGMEDSLRSSLVRRLQMLSIGFHQRRGAGPLQTKVLRDVESIEQMSRQLIDAGTFAVVSVIVTLGVTAVRMPEFVPVFFLLIPIVALIRVTMSARMKRYNAEFRSSIESMNTRVLGMISMVPVTRAHASEHEAVARVESSFGEVSAAGQRLDRHGALFGAVAWVQFMLLQLGILAAGAWFVIHGRLDLTAGDLVLVSGYTAAIVAAVMQLNNMLPVITRGFEGIRSIGELLERPELEANAGKPEVSGVAGAFRIENVHFEYPAEDGEDRMAALRGIDLEVSAGETIGIIGPSGSGKSTLISLVIGFHRPTAGRILLDGADMHSLDLRSYRRFLSVVTQDTLLFEGTLRENIAYGIPDVDEAALWQAIRAANAEDFIRALPAGLETAIGERGARLSGGQRQRVAIARALLRNPRVLILDEATSALDSGSEAIVQDALDRLLAGRTTFIVAHRLGTLRRADRVIELEHGVITRTGSPTGLARLDPERFSAFQHVSAS</sequence>
<dbReference type="InterPro" id="IPR003439">
    <property type="entry name" value="ABC_transporter-like_ATP-bd"/>
</dbReference>
<comment type="subcellular location">
    <subcellularLocation>
        <location evidence="1">Cell membrane</location>
        <topology evidence="1">Multi-pass membrane protein</topology>
    </subcellularLocation>
</comment>
<dbReference type="GO" id="GO:0090374">
    <property type="term" value="P:oligopeptide export from mitochondrion"/>
    <property type="evidence" value="ECO:0007669"/>
    <property type="project" value="TreeGrafter"/>
</dbReference>
<dbReference type="FunFam" id="3.40.50.300:FF:000299">
    <property type="entry name" value="ABC transporter ATP-binding protein/permease"/>
    <property type="match status" value="1"/>
</dbReference>
<evidence type="ECO:0000256" key="3">
    <source>
        <dbReference type="ARBA" id="ARBA00022475"/>
    </source>
</evidence>
<evidence type="ECO:0000256" key="5">
    <source>
        <dbReference type="ARBA" id="ARBA00022741"/>
    </source>
</evidence>
<keyword evidence="13" id="KW-1185">Reference proteome</keyword>
<evidence type="ECO:0000259" key="10">
    <source>
        <dbReference type="PROSITE" id="PS50893"/>
    </source>
</evidence>
<keyword evidence="8 9" id="KW-0472">Membrane</keyword>
<dbReference type="PANTHER" id="PTHR43394:SF7">
    <property type="entry name" value="ABC TRANSPORTER B FAMILY MEMBER 28"/>
    <property type="match status" value="1"/>
</dbReference>
<dbReference type="InterPro" id="IPR039421">
    <property type="entry name" value="Type_1_exporter"/>
</dbReference>
<dbReference type="GO" id="GO:0005886">
    <property type="term" value="C:plasma membrane"/>
    <property type="evidence" value="ECO:0007669"/>
    <property type="project" value="UniProtKB-SubCell"/>
</dbReference>
<protein>
    <submittedName>
        <fullName evidence="12">ATP-binding cassette subfamily B protein</fullName>
    </submittedName>
</protein>
<feature type="transmembrane region" description="Helical" evidence="9">
    <location>
        <begin position="52"/>
        <end position="75"/>
    </location>
</feature>
<dbReference type="Gene3D" id="1.20.1560.10">
    <property type="entry name" value="ABC transporter type 1, transmembrane domain"/>
    <property type="match status" value="1"/>
</dbReference>
<proteinExistence type="predicted"/>
<dbReference type="GO" id="GO:0016887">
    <property type="term" value="F:ATP hydrolysis activity"/>
    <property type="evidence" value="ECO:0007669"/>
    <property type="project" value="InterPro"/>
</dbReference>
<evidence type="ECO:0000256" key="1">
    <source>
        <dbReference type="ARBA" id="ARBA00004651"/>
    </source>
</evidence>
<feature type="transmembrane region" description="Helical" evidence="9">
    <location>
        <begin position="237"/>
        <end position="262"/>
    </location>
</feature>
<evidence type="ECO:0000256" key="6">
    <source>
        <dbReference type="ARBA" id="ARBA00022840"/>
    </source>
</evidence>
<dbReference type="SUPFAM" id="SSF90123">
    <property type="entry name" value="ABC transporter transmembrane region"/>
    <property type="match status" value="1"/>
</dbReference>
<dbReference type="CDD" id="cd07346">
    <property type="entry name" value="ABC_6TM_exporters"/>
    <property type="match status" value="1"/>
</dbReference>
<evidence type="ECO:0000256" key="2">
    <source>
        <dbReference type="ARBA" id="ARBA00022448"/>
    </source>
</evidence>
<dbReference type="PROSITE" id="PS00211">
    <property type="entry name" value="ABC_TRANSPORTER_1"/>
    <property type="match status" value="1"/>
</dbReference>
<dbReference type="SUPFAM" id="SSF52540">
    <property type="entry name" value="P-loop containing nucleoside triphosphate hydrolases"/>
    <property type="match status" value="1"/>
</dbReference>
<dbReference type="EMBL" id="JACHFD010000026">
    <property type="protein sequence ID" value="MBB5353458.1"/>
    <property type="molecule type" value="Genomic_DNA"/>
</dbReference>
<evidence type="ECO:0000313" key="12">
    <source>
        <dbReference type="EMBL" id="MBB5353458.1"/>
    </source>
</evidence>
<evidence type="ECO:0000259" key="11">
    <source>
        <dbReference type="PROSITE" id="PS50929"/>
    </source>
</evidence>
<dbReference type="Pfam" id="PF00664">
    <property type="entry name" value="ABC_membrane"/>
    <property type="match status" value="1"/>
</dbReference>
<evidence type="ECO:0000256" key="9">
    <source>
        <dbReference type="SAM" id="Phobius"/>
    </source>
</evidence>
<dbReference type="InterPro" id="IPR036640">
    <property type="entry name" value="ABC1_TM_sf"/>
</dbReference>
<dbReference type="GO" id="GO:0015421">
    <property type="term" value="F:ABC-type oligopeptide transporter activity"/>
    <property type="evidence" value="ECO:0007669"/>
    <property type="project" value="TreeGrafter"/>
</dbReference>
<evidence type="ECO:0000256" key="8">
    <source>
        <dbReference type="ARBA" id="ARBA00023136"/>
    </source>
</evidence>
<feature type="transmembrane region" description="Helical" evidence="9">
    <location>
        <begin position="12"/>
        <end position="32"/>
    </location>
</feature>
<dbReference type="GO" id="GO:0005524">
    <property type="term" value="F:ATP binding"/>
    <property type="evidence" value="ECO:0007669"/>
    <property type="project" value="UniProtKB-KW"/>
</dbReference>
<dbReference type="PANTHER" id="PTHR43394">
    <property type="entry name" value="ATP-DEPENDENT PERMEASE MDL1, MITOCHONDRIAL"/>
    <property type="match status" value="1"/>
</dbReference>
<evidence type="ECO:0000313" key="13">
    <source>
        <dbReference type="Proteomes" id="UP000557717"/>
    </source>
</evidence>